<dbReference type="AlphaFoldDB" id="A0A9D7I7T3"/>
<dbReference type="Proteomes" id="UP000886602">
    <property type="component" value="Unassembled WGS sequence"/>
</dbReference>
<sequence length="355" mass="38982">MQLTLLVPELIWPEPDDRDTLEGLVCPALNTLLARSQRKRRPPQSLEATLTDAFGHPEGAPYAAFRLLGELEKRIDPANDYWIAADPVHLRFHQERLIVADSGSFGISLAEAKALADALNRQLSDVGRFHVATAERWYLQLAASAGLDAAALSGFNVPPLSAVAGRRIERLLPETAQARELRKLLNEAQMLLHTHATNQQRESEGRLPINSLWLWGAGSLPPRIDSNFDGVWSSNPLALGLARAAGVPTHPLPLDAATLFAHAAAQTSPLVVLDELLGAAQYENGEAYRAGLNGLESRWFAPLRRALTTGRIGQLRIEASTAYATLAWESRRRDQWKLWRRPQPLAVLAKALAKG</sequence>
<accession>A0A9D7I7T3</accession>
<name>A0A9D7I7T3_9RHOO</name>
<reference evidence="1" key="1">
    <citation type="submission" date="2020-10" db="EMBL/GenBank/DDBJ databases">
        <title>Connecting structure to function with the recovery of over 1000 high-quality activated sludge metagenome-assembled genomes encoding full-length rRNA genes using long-read sequencing.</title>
        <authorList>
            <person name="Singleton C.M."/>
            <person name="Petriglieri F."/>
            <person name="Kristensen J.M."/>
            <person name="Kirkegaard R.H."/>
            <person name="Michaelsen T.Y."/>
            <person name="Andersen M.H."/>
            <person name="Karst S.M."/>
            <person name="Dueholm M.S."/>
            <person name="Nielsen P.H."/>
            <person name="Albertsen M."/>
        </authorList>
    </citation>
    <scope>NUCLEOTIDE SEQUENCE</scope>
    <source>
        <strain evidence="1">EsbW_18-Q3-R4-48_MAXAC.044</strain>
    </source>
</reference>
<dbReference type="EMBL" id="JADJNC010000006">
    <property type="protein sequence ID" value="MBK7422418.1"/>
    <property type="molecule type" value="Genomic_DNA"/>
</dbReference>
<comment type="caution">
    <text evidence="1">The sequence shown here is derived from an EMBL/GenBank/DDBJ whole genome shotgun (WGS) entry which is preliminary data.</text>
</comment>
<gene>
    <name evidence="1" type="ORF">IPJ48_04590</name>
</gene>
<proteinExistence type="predicted"/>
<organism evidence="1 2">
    <name type="scientific">Candidatus Propionivibrio dominans</name>
    <dbReference type="NCBI Taxonomy" id="2954373"/>
    <lineage>
        <taxon>Bacteria</taxon>
        <taxon>Pseudomonadati</taxon>
        <taxon>Pseudomonadota</taxon>
        <taxon>Betaproteobacteria</taxon>
        <taxon>Rhodocyclales</taxon>
        <taxon>Rhodocyclaceae</taxon>
        <taxon>Propionivibrio</taxon>
    </lineage>
</organism>
<dbReference type="PIRSF" id="PIRSF015283">
    <property type="entry name" value="Regulatory_RpfE"/>
    <property type="match status" value="1"/>
</dbReference>
<protein>
    <recommendedName>
        <fullName evidence="3">Regulatory protein, RpfE type</fullName>
    </recommendedName>
</protein>
<dbReference type="InterPro" id="IPR016631">
    <property type="entry name" value="Regulatory_RpfE"/>
</dbReference>
<evidence type="ECO:0000313" key="1">
    <source>
        <dbReference type="EMBL" id="MBK7422418.1"/>
    </source>
</evidence>
<evidence type="ECO:0008006" key="3">
    <source>
        <dbReference type="Google" id="ProtNLM"/>
    </source>
</evidence>
<evidence type="ECO:0000313" key="2">
    <source>
        <dbReference type="Proteomes" id="UP000886602"/>
    </source>
</evidence>